<feature type="domain" description="Orc1-like AAA ATPase" evidence="7">
    <location>
        <begin position="288"/>
        <end position="449"/>
    </location>
</feature>
<feature type="compositionally biased region" description="Polar residues" evidence="6">
    <location>
        <begin position="27"/>
        <end position="48"/>
    </location>
</feature>
<feature type="region of interest" description="Disordered" evidence="6">
    <location>
        <begin position="190"/>
        <end position="218"/>
    </location>
</feature>
<dbReference type="Pfam" id="PF14629">
    <property type="entry name" value="ORC4_C"/>
    <property type="match status" value="1"/>
</dbReference>
<evidence type="ECO:0000313" key="10">
    <source>
        <dbReference type="Proteomes" id="UP001148786"/>
    </source>
</evidence>
<sequence length="707" mass="78232">MVKRKRSTLKPDEDSLFKHQLCLGLASASSTPSRLTRSSAKQVASPSKRNSRGPLVKGDTGDTDEDSVDELALQPQAQSLSTPRTVGRVTRTYGRKDRLQYKNQKLADETNFPRAGPVGTLDSDDEPLTTKRRTRREKLAAQGAEGRKDVSVPTKFVTPDPGNAFVLVRDRALQSPRKRTKPSVVVEVTMPITPKKAKPRSPSPHPPDTSPSSALLSEPTTPVKIVLERTSDHSNVDLFSEAGSLPQDLYGHLNGQKRQTLLALQRISTKPRSHGKEAPSSVNGSAAAQLSELINGTVMRTEGNSCLLLGPRGSGKSRILESCLDALPVKPILLRLSGWIQTTDRHALREIAVQLLQQTGSSILPESESGPEHQTNVEEEENPFLDPVNDATENVEDQNFHLPPSSHLHALIPILLTLNRPVIVVLDAFDLFALHPRQSLLYCLLDNVQNCRASSESRGIAVIGLTSRLDTVQLLEKRVKSRFSGRTIRTAPPNDFQDWINTMRHALQPFSSGSNEKSDKEWSHWWGARVEEFLTDPEVVNLLNETFSIAREPKLAERLLRTPILRLNPRVPHLTFKPLCISAETQRARPSNLLLTNLSYPAMCLLIASVHAHTSGHPTFTFEMLFDYFRDQLRASTAAPVQVNGGNIGMTFDGLVASKTFVCVTGPSSNTGKEFMKYRSNLDRSIIKPMVEKSGQIHLKKWLTKAQ</sequence>
<keyword evidence="10" id="KW-1185">Reference proteome</keyword>
<dbReference type="SUPFAM" id="SSF52540">
    <property type="entry name" value="P-loop containing nucleoside triphosphate hydrolases"/>
    <property type="match status" value="1"/>
</dbReference>
<evidence type="ECO:0000259" key="8">
    <source>
        <dbReference type="Pfam" id="PF14629"/>
    </source>
</evidence>
<evidence type="ECO:0000256" key="4">
    <source>
        <dbReference type="ARBA" id="ARBA00023125"/>
    </source>
</evidence>
<dbReference type="Proteomes" id="UP001148786">
    <property type="component" value="Unassembled WGS sequence"/>
</dbReference>
<dbReference type="EMBL" id="JANKHO010000357">
    <property type="protein sequence ID" value="KAJ3510984.1"/>
    <property type="molecule type" value="Genomic_DNA"/>
</dbReference>
<evidence type="ECO:0000259" key="7">
    <source>
        <dbReference type="Pfam" id="PF13191"/>
    </source>
</evidence>
<evidence type="ECO:0008006" key="11">
    <source>
        <dbReference type="Google" id="ProtNLM"/>
    </source>
</evidence>
<organism evidence="9 10">
    <name type="scientific">Agrocybe chaxingu</name>
    <dbReference type="NCBI Taxonomy" id="84603"/>
    <lineage>
        <taxon>Eukaryota</taxon>
        <taxon>Fungi</taxon>
        <taxon>Dikarya</taxon>
        <taxon>Basidiomycota</taxon>
        <taxon>Agaricomycotina</taxon>
        <taxon>Agaricomycetes</taxon>
        <taxon>Agaricomycetidae</taxon>
        <taxon>Agaricales</taxon>
        <taxon>Agaricineae</taxon>
        <taxon>Strophariaceae</taxon>
        <taxon>Agrocybe</taxon>
    </lineage>
</organism>
<feature type="domain" description="Origin recognition complex subunit 4 C-terminal" evidence="8">
    <location>
        <begin position="503"/>
        <end position="687"/>
    </location>
</feature>
<keyword evidence="4" id="KW-0238">DNA-binding</keyword>
<proteinExistence type="inferred from homology"/>
<keyword evidence="3" id="KW-0235">DNA replication</keyword>
<gene>
    <name evidence="9" type="ORF">NLJ89_g4358</name>
</gene>
<dbReference type="Pfam" id="PF13191">
    <property type="entry name" value="AAA_16"/>
    <property type="match status" value="1"/>
</dbReference>
<dbReference type="InterPro" id="IPR032705">
    <property type="entry name" value="ORC4_C"/>
</dbReference>
<evidence type="ECO:0000256" key="1">
    <source>
        <dbReference type="ARBA" id="ARBA00004123"/>
    </source>
</evidence>
<evidence type="ECO:0000256" key="3">
    <source>
        <dbReference type="ARBA" id="ARBA00022705"/>
    </source>
</evidence>
<evidence type="ECO:0000256" key="2">
    <source>
        <dbReference type="ARBA" id="ARBA00005334"/>
    </source>
</evidence>
<keyword evidence="5" id="KW-0539">Nucleus</keyword>
<dbReference type="Gene3D" id="3.40.50.300">
    <property type="entry name" value="P-loop containing nucleotide triphosphate hydrolases"/>
    <property type="match status" value="1"/>
</dbReference>
<dbReference type="InterPro" id="IPR016527">
    <property type="entry name" value="ORC4"/>
</dbReference>
<dbReference type="GO" id="GO:0005664">
    <property type="term" value="C:nuclear origin of replication recognition complex"/>
    <property type="evidence" value="ECO:0007669"/>
    <property type="project" value="TreeGrafter"/>
</dbReference>
<dbReference type="OrthoDB" id="343623at2759"/>
<comment type="similarity">
    <text evidence="2">Belongs to the ORC4 family.</text>
</comment>
<dbReference type="PANTHER" id="PTHR12087:SF0">
    <property type="entry name" value="ORIGIN RECOGNITION COMPLEX SUBUNIT 4"/>
    <property type="match status" value="1"/>
</dbReference>
<protein>
    <recommendedName>
        <fullName evidence="11">Origin recognition complex subunit 4</fullName>
    </recommendedName>
</protein>
<feature type="region of interest" description="Disordered" evidence="6">
    <location>
        <begin position="362"/>
        <end position="390"/>
    </location>
</feature>
<feature type="region of interest" description="Disordered" evidence="6">
    <location>
        <begin position="27"/>
        <end position="147"/>
    </location>
</feature>
<dbReference type="AlphaFoldDB" id="A0A9W8MW10"/>
<comment type="subcellular location">
    <subcellularLocation>
        <location evidence="1">Nucleus</location>
    </subcellularLocation>
</comment>
<dbReference type="GO" id="GO:0003688">
    <property type="term" value="F:DNA replication origin binding"/>
    <property type="evidence" value="ECO:0007669"/>
    <property type="project" value="TreeGrafter"/>
</dbReference>
<reference evidence="9" key="1">
    <citation type="submission" date="2022-07" db="EMBL/GenBank/DDBJ databases">
        <title>Genome Sequence of Agrocybe chaxingu.</title>
        <authorList>
            <person name="Buettner E."/>
        </authorList>
    </citation>
    <scope>NUCLEOTIDE SEQUENCE</scope>
    <source>
        <strain evidence="9">MP-N11</strain>
    </source>
</reference>
<accession>A0A9W8MW10</accession>
<dbReference type="InterPro" id="IPR027417">
    <property type="entry name" value="P-loop_NTPase"/>
</dbReference>
<evidence type="ECO:0000256" key="5">
    <source>
        <dbReference type="ARBA" id="ARBA00023242"/>
    </source>
</evidence>
<dbReference type="InterPro" id="IPR041664">
    <property type="entry name" value="AAA_16"/>
</dbReference>
<dbReference type="GO" id="GO:0006270">
    <property type="term" value="P:DNA replication initiation"/>
    <property type="evidence" value="ECO:0007669"/>
    <property type="project" value="TreeGrafter"/>
</dbReference>
<evidence type="ECO:0000313" key="9">
    <source>
        <dbReference type="EMBL" id="KAJ3510984.1"/>
    </source>
</evidence>
<dbReference type="PANTHER" id="PTHR12087">
    <property type="entry name" value="ORIGIN RECOGNITION COMPLEX SUBUNIT 4"/>
    <property type="match status" value="1"/>
</dbReference>
<comment type="caution">
    <text evidence="9">The sequence shown here is derived from an EMBL/GenBank/DDBJ whole genome shotgun (WGS) entry which is preliminary data.</text>
</comment>
<feature type="compositionally biased region" description="Low complexity" evidence="6">
    <location>
        <begin position="82"/>
        <end position="92"/>
    </location>
</feature>
<evidence type="ECO:0000256" key="6">
    <source>
        <dbReference type="SAM" id="MobiDB-lite"/>
    </source>
</evidence>
<name>A0A9W8MW10_9AGAR</name>
<feature type="compositionally biased region" description="Basic and acidic residues" evidence="6">
    <location>
        <begin position="94"/>
        <end position="108"/>
    </location>
</feature>